<evidence type="ECO:0000313" key="9">
    <source>
        <dbReference type="Proteomes" id="UP000824229"/>
    </source>
</evidence>
<evidence type="ECO:0000256" key="4">
    <source>
        <dbReference type="ARBA" id="ARBA00022741"/>
    </source>
</evidence>
<name>A0A9E2KEA3_9FIRM</name>
<dbReference type="InterPro" id="IPR003439">
    <property type="entry name" value="ABC_transporter-like_ATP-bd"/>
</dbReference>
<dbReference type="InterPro" id="IPR050166">
    <property type="entry name" value="ABC_transporter_ATP-bind"/>
</dbReference>
<evidence type="ECO:0000313" key="8">
    <source>
        <dbReference type="EMBL" id="MBU3804942.1"/>
    </source>
</evidence>
<proteinExistence type="predicted"/>
<dbReference type="AlphaFoldDB" id="A0A9E2KEA3"/>
<dbReference type="InterPro" id="IPR027417">
    <property type="entry name" value="P-loop_NTPase"/>
</dbReference>
<dbReference type="PROSITE" id="PS00211">
    <property type="entry name" value="ABC_TRANSPORTER_1"/>
    <property type="match status" value="1"/>
</dbReference>
<organism evidence="8 9">
    <name type="scientific">Candidatus Cellulosilyticum pullistercoris</name>
    <dbReference type="NCBI Taxonomy" id="2838521"/>
    <lineage>
        <taxon>Bacteria</taxon>
        <taxon>Bacillati</taxon>
        <taxon>Bacillota</taxon>
        <taxon>Clostridia</taxon>
        <taxon>Lachnospirales</taxon>
        <taxon>Cellulosilyticaceae</taxon>
        <taxon>Cellulosilyticum</taxon>
    </lineage>
</organism>
<comment type="subcellular location">
    <subcellularLocation>
        <location evidence="1">Cell membrane</location>
        <topology evidence="1">Peripheral membrane protein</topology>
    </subcellularLocation>
</comment>
<dbReference type="GO" id="GO:0005886">
    <property type="term" value="C:plasma membrane"/>
    <property type="evidence" value="ECO:0007669"/>
    <property type="project" value="UniProtKB-SubCell"/>
</dbReference>
<evidence type="ECO:0000256" key="3">
    <source>
        <dbReference type="ARBA" id="ARBA00022475"/>
    </source>
</evidence>
<evidence type="ECO:0000256" key="5">
    <source>
        <dbReference type="ARBA" id="ARBA00022840"/>
    </source>
</evidence>
<keyword evidence="6" id="KW-0472">Membrane</keyword>
<evidence type="ECO:0000256" key="2">
    <source>
        <dbReference type="ARBA" id="ARBA00022448"/>
    </source>
</evidence>
<keyword evidence="3" id="KW-1003">Cell membrane</keyword>
<keyword evidence="2" id="KW-0813">Transport</keyword>
<reference evidence="8" key="1">
    <citation type="journal article" date="2021" name="PeerJ">
        <title>Extensive microbial diversity within the chicken gut microbiome revealed by metagenomics and culture.</title>
        <authorList>
            <person name="Gilroy R."/>
            <person name="Ravi A."/>
            <person name="Getino M."/>
            <person name="Pursley I."/>
            <person name="Horton D.L."/>
            <person name="Alikhan N.F."/>
            <person name="Baker D."/>
            <person name="Gharbi K."/>
            <person name="Hall N."/>
            <person name="Watson M."/>
            <person name="Adriaenssens E.M."/>
            <person name="Foster-Nyarko E."/>
            <person name="Jarju S."/>
            <person name="Secka A."/>
            <person name="Antonio M."/>
            <person name="Oren A."/>
            <person name="Chaudhuri R.R."/>
            <person name="La Ragione R."/>
            <person name="Hildebrand F."/>
            <person name="Pallen M.J."/>
        </authorList>
    </citation>
    <scope>NUCLEOTIDE SEQUENCE</scope>
    <source>
        <strain evidence="8">B5-657</strain>
    </source>
</reference>
<reference evidence="8" key="2">
    <citation type="submission" date="2021-04" db="EMBL/GenBank/DDBJ databases">
        <authorList>
            <person name="Gilroy R."/>
        </authorList>
    </citation>
    <scope>NUCLEOTIDE SEQUENCE</scope>
    <source>
        <strain evidence="8">B5-657</strain>
    </source>
</reference>
<sequence length="265" mass="29700">MLEIKHLKKTFNPGTVNEKIAMNDINLKLDNGDFVTIIGSNGAGKSTLFNLISGYFLSDEGQILLDGQDITFMKEHKRAKYIGRLFQDPLKGTAPSMTIEENLALCYMRSKNSILGLGIRKKERDLFRERLAQLDLGLEDRMKTKMGLLSGGQRQAVTLLMSTLVVPKLLLLDEHTAALDPATADKVLKITKEIISENHITAMMITHNIQSALDLGNRTMMMDSGQIILDIKGHERADLTVPELLELFKKQSHKELDNDRILLAK</sequence>
<dbReference type="PANTHER" id="PTHR42788:SF7">
    <property type="entry name" value="NITRATE ABC TRANSPORTER ATP-BINDING PROTEIN"/>
    <property type="match status" value="1"/>
</dbReference>
<dbReference type="Gene3D" id="3.40.50.300">
    <property type="entry name" value="P-loop containing nucleotide triphosphate hydrolases"/>
    <property type="match status" value="1"/>
</dbReference>
<dbReference type="SMART" id="SM00382">
    <property type="entry name" value="AAA"/>
    <property type="match status" value="1"/>
</dbReference>
<evidence type="ECO:0000256" key="6">
    <source>
        <dbReference type="ARBA" id="ARBA00023136"/>
    </source>
</evidence>
<feature type="domain" description="ABC transporter" evidence="7">
    <location>
        <begin position="2"/>
        <end position="249"/>
    </location>
</feature>
<gene>
    <name evidence="8" type="ORF">H9872_09340</name>
</gene>
<dbReference type="InterPro" id="IPR017871">
    <property type="entry name" value="ABC_transporter-like_CS"/>
</dbReference>
<dbReference type="Proteomes" id="UP000824229">
    <property type="component" value="Unassembled WGS sequence"/>
</dbReference>
<comment type="caution">
    <text evidence="8">The sequence shown here is derived from an EMBL/GenBank/DDBJ whole genome shotgun (WGS) entry which is preliminary data.</text>
</comment>
<dbReference type="InterPro" id="IPR003593">
    <property type="entry name" value="AAA+_ATPase"/>
</dbReference>
<keyword evidence="5 8" id="KW-0067">ATP-binding</keyword>
<dbReference type="SUPFAM" id="SSF52540">
    <property type="entry name" value="P-loop containing nucleoside triphosphate hydrolases"/>
    <property type="match status" value="1"/>
</dbReference>
<dbReference type="GO" id="GO:0005524">
    <property type="term" value="F:ATP binding"/>
    <property type="evidence" value="ECO:0007669"/>
    <property type="project" value="UniProtKB-KW"/>
</dbReference>
<keyword evidence="4" id="KW-0547">Nucleotide-binding</keyword>
<dbReference type="PANTHER" id="PTHR42788">
    <property type="entry name" value="TAURINE IMPORT ATP-BINDING PROTEIN-RELATED"/>
    <property type="match status" value="1"/>
</dbReference>
<evidence type="ECO:0000259" key="7">
    <source>
        <dbReference type="PROSITE" id="PS50893"/>
    </source>
</evidence>
<dbReference type="GO" id="GO:0016887">
    <property type="term" value="F:ATP hydrolysis activity"/>
    <property type="evidence" value="ECO:0007669"/>
    <property type="project" value="InterPro"/>
</dbReference>
<dbReference type="EMBL" id="JAHLFQ010000217">
    <property type="protein sequence ID" value="MBU3804942.1"/>
    <property type="molecule type" value="Genomic_DNA"/>
</dbReference>
<dbReference type="Pfam" id="PF00005">
    <property type="entry name" value="ABC_tran"/>
    <property type="match status" value="1"/>
</dbReference>
<evidence type="ECO:0000256" key="1">
    <source>
        <dbReference type="ARBA" id="ARBA00004202"/>
    </source>
</evidence>
<protein>
    <submittedName>
        <fullName evidence="8">ATP-binding cassette domain-containing protein</fullName>
    </submittedName>
</protein>
<dbReference type="PROSITE" id="PS50893">
    <property type="entry name" value="ABC_TRANSPORTER_2"/>
    <property type="match status" value="1"/>
</dbReference>
<accession>A0A9E2KEA3</accession>